<comment type="caution">
    <text evidence="2">The sequence shown here is derived from an EMBL/GenBank/DDBJ whole genome shotgun (WGS) entry which is preliminary data.</text>
</comment>
<name>A0A371Q3L2_STRIH</name>
<sequence length="216" mass="23570">MPDRHTADFWFDPSCPYTWLTSRWLVEATKVRPVEVNWRVMSLSVLNEDRDDDPEGDVDGYLWRPVRVCTAVAEAYGQAALGRLFTALGKRLHERGEWDAVESALDDAGLPAELARVADSTEYDAAVRASHEEAMRLVGPEVGSPVIAVGGADSERVAFFGPVVAPVPRGEQAGRLWDGALALASVPGFYELKRSRPQQPPTDDNTGGPRPEGPTT</sequence>
<dbReference type="AlphaFoldDB" id="A0A371Q3L2"/>
<dbReference type="Pfam" id="PF22234">
    <property type="entry name" value="Rv2466c-like"/>
    <property type="match status" value="1"/>
</dbReference>
<organism evidence="2 3">
    <name type="scientific">Streptomyces inhibens</name>
    <dbReference type="NCBI Taxonomy" id="2293571"/>
    <lineage>
        <taxon>Bacteria</taxon>
        <taxon>Bacillati</taxon>
        <taxon>Actinomycetota</taxon>
        <taxon>Actinomycetes</taxon>
        <taxon>Kitasatosporales</taxon>
        <taxon>Streptomycetaceae</taxon>
        <taxon>Streptomyces</taxon>
    </lineage>
</organism>
<dbReference type="OrthoDB" id="4125991at2"/>
<dbReference type="RefSeq" id="WP_128507945.1">
    <property type="nucleotide sequence ID" value="NZ_QUAC01000127.1"/>
</dbReference>
<proteinExistence type="predicted"/>
<accession>A0A371Q3L2</accession>
<keyword evidence="3" id="KW-1185">Reference proteome</keyword>
<gene>
    <name evidence="2" type="ORF">DY245_16170</name>
</gene>
<dbReference type="Gene3D" id="3.40.30.10">
    <property type="entry name" value="Glutaredoxin"/>
    <property type="match status" value="1"/>
</dbReference>
<dbReference type="Proteomes" id="UP000262477">
    <property type="component" value="Unassembled WGS sequence"/>
</dbReference>
<protein>
    <submittedName>
        <fullName evidence="2">Disulfide bond formation protein DsbA</fullName>
    </submittedName>
</protein>
<dbReference type="EMBL" id="QUAC01000127">
    <property type="protein sequence ID" value="REK89307.1"/>
    <property type="molecule type" value="Genomic_DNA"/>
</dbReference>
<reference evidence="2 3" key="1">
    <citation type="submission" date="2018-08" db="EMBL/GenBank/DDBJ databases">
        <title>Streptomyces NEAU-D10 sp. nov., a novel Actinomycete isolated from soil.</title>
        <authorList>
            <person name="Jin L."/>
        </authorList>
    </citation>
    <scope>NUCLEOTIDE SEQUENCE [LARGE SCALE GENOMIC DNA]</scope>
    <source>
        <strain evidence="2 3">NEAU-D10</strain>
    </source>
</reference>
<feature type="region of interest" description="Disordered" evidence="1">
    <location>
        <begin position="191"/>
        <end position="216"/>
    </location>
</feature>
<evidence type="ECO:0000256" key="1">
    <source>
        <dbReference type="SAM" id="MobiDB-lite"/>
    </source>
</evidence>
<evidence type="ECO:0000313" key="2">
    <source>
        <dbReference type="EMBL" id="REK89307.1"/>
    </source>
</evidence>
<dbReference type="SUPFAM" id="SSF52833">
    <property type="entry name" value="Thioredoxin-like"/>
    <property type="match status" value="1"/>
</dbReference>
<dbReference type="InterPro" id="IPR036249">
    <property type="entry name" value="Thioredoxin-like_sf"/>
</dbReference>
<dbReference type="InterPro" id="IPR053977">
    <property type="entry name" value="Rv2466c-like"/>
</dbReference>
<evidence type="ECO:0000313" key="3">
    <source>
        <dbReference type="Proteomes" id="UP000262477"/>
    </source>
</evidence>